<dbReference type="Proteomes" id="UP000515123">
    <property type="component" value="Linkage group 20"/>
</dbReference>
<dbReference type="RefSeq" id="XP_020110938.1">
    <property type="nucleotide sequence ID" value="XM_020255349.1"/>
</dbReference>
<name>A0A6P5GZ51_ANACO</name>
<reference evidence="2" key="1">
    <citation type="journal article" date="2015" name="Nat. Genet.">
        <title>The pineapple genome and the evolution of CAM photosynthesis.</title>
        <authorList>
            <person name="Ming R."/>
            <person name="VanBuren R."/>
            <person name="Wai C.M."/>
            <person name="Tang H."/>
            <person name="Schatz M.C."/>
            <person name="Bowers J.E."/>
            <person name="Lyons E."/>
            <person name="Wang M.L."/>
            <person name="Chen J."/>
            <person name="Biggers E."/>
            <person name="Zhang J."/>
            <person name="Huang L."/>
            <person name="Zhang L."/>
            <person name="Miao W."/>
            <person name="Zhang J."/>
            <person name="Ye Z."/>
            <person name="Miao C."/>
            <person name="Lin Z."/>
            <person name="Wang H."/>
            <person name="Zhou H."/>
            <person name="Yim W.C."/>
            <person name="Priest H.D."/>
            <person name="Zheng C."/>
            <person name="Woodhouse M."/>
            <person name="Edger P.P."/>
            <person name="Guyot R."/>
            <person name="Guo H.B."/>
            <person name="Guo H."/>
            <person name="Zheng G."/>
            <person name="Singh R."/>
            <person name="Sharma A."/>
            <person name="Min X."/>
            <person name="Zheng Y."/>
            <person name="Lee H."/>
            <person name="Gurtowski J."/>
            <person name="Sedlazeck F.J."/>
            <person name="Harkess A."/>
            <person name="McKain M.R."/>
            <person name="Liao Z."/>
            <person name="Fang J."/>
            <person name="Liu J."/>
            <person name="Zhang X."/>
            <person name="Zhang Q."/>
            <person name="Hu W."/>
            <person name="Qin Y."/>
            <person name="Wang K."/>
            <person name="Chen L.Y."/>
            <person name="Shirley N."/>
            <person name="Lin Y.R."/>
            <person name="Liu L.Y."/>
            <person name="Hernandez A.G."/>
            <person name="Wright C.L."/>
            <person name="Bulone V."/>
            <person name="Tuskan G.A."/>
            <person name="Heath K."/>
            <person name="Zee F."/>
            <person name="Moore P.H."/>
            <person name="Sunkar R."/>
            <person name="Leebens-Mack J.H."/>
            <person name="Mockler T."/>
            <person name="Bennetzen J.L."/>
            <person name="Freeling M."/>
            <person name="Sankoff D."/>
            <person name="Paterson A.H."/>
            <person name="Zhu X."/>
            <person name="Yang X."/>
            <person name="Smith J.A."/>
            <person name="Cushman J.C."/>
            <person name="Paull R.E."/>
            <person name="Yu Q."/>
        </authorList>
    </citation>
    <scope>NUCLEOTIDE SEQUENCE [LARGE SCALE GENOMIC DNA]</scope>
    <source>
        <strain evidence="2">cv. F153</strain>
    </source>
</reference>
<protein>
    <submittedName>
        <fullName evidence="3">Uncharacterized protein LOC109725942</fullName>
    </submittedName>
</protein>
<feature type="compositionally biased region" description="Basic and acidic residues" evidence="1">
    <location>
        <begin position="22"/>
        <end position="34"/>
    </location>
</feature>
<reference evidence="3" key="2">
    <citation type="submission" date="2025-08" db="UniProtKB">
        <authorList>
            <consortium name="RefSeq"/>
        </authorList>
    </citation>
    <scope>IDENTIFICATION</scope>
    <source>
        <tissue evidence="3">Leaf</tissue>
    </source>
</reference>
<feature type="region of interest" description="Disordered" evidence="1">
    <location>
        <begin position="1"/>
        <end position="34"/>
    </location>
</feature>
<accession>A0A6P5GZ51</accession>
<gene>
    <name evidence="3" type="primary">LOC109725942</name>
</gene>
<proteinExistence type="predicted"/>
<feature type="compositionally biased region" description="Basic and acidic residues" evidence="1">
    <location>
        <begin position="56"/>
        <end position="68"/>
    </location>
</feature>
<evidence type="ECO:0000313" key="2">
    <source>
        <dbReference type="Proteomes" id="UP000515123"/>
    </source>
</evidence>
<organism evidence="2 3">
    <name type="scientific">Ananas comosus</name>
    <name type="common">Pineapple</name>
    <name type="synonym">Ananas ananas</name>
    <dbReference type="NCBI Taxonomy" id="4615"/>
    <lineage>
        <taxon>Eukaryota</taxon>
        <taxon>Viridiplantae</taxon>
        <taxon>Streptophyta</taxon>
        <taxon>Embryophyta</taxon>
        <taxon>Tracheophyta</taxon>
        <taxon>Spermatophyta</taxon>
        <taxon>Magnoliopsida</taxon>
        <taxon>Liliopsida</taxon>
        <taxon>Poales</taxon>
        <taxon>Bromeliaceae</taxon>
        <taxon>Bromelioideae</taxon>
        <taxon>Ananas</taxon>
    </lineage>
</organism>
<dbReference type="AlphaFoldDB" id="A0A6P5GZ51"/>
<sequence length="88" mass="9705">MEHEEERVPATAAADTAASKTVQRDAGDHDAECGIKGREEAVAVFAVHRDSKQKKKEAEAKVEAEPKGLPHQQVVQPEDVYNEKLEQL</sequence>
<evidence type="ECO:0000256" key="1">
    <source>
        <dbReference type="SAM" id="MobiDB-lite"/>
    </source>
</evidence>
<feature type="region of interest" description="Disordered" evidence="1">
    <location>
        <begin position="50"/>
        <end position="88"/>
    </location>
</feature>
<dbReference type="GeneID" id="109725942"/>
<evidence type="ECO:0000313" key="3">
    <source>
        <dbReference type="RefSeq" id="XP_020110938.1"/>
    </source>
</evidence>
<keyword evidence="2" id="KW-1185">Reference proteome</keyword>